<feature type="region of interest" description="Disordered" evidence="7">
    <location>
        <begin position="91"/>
        <end position="211"/>
    </location>
</feature>
<evidence type="ECO:0000256" key="1">
    <source>
        <dbReference type="ARBA" id="ARBA00004123"/>
    </source>
</evidence>
<evidence type="ECO:0000256" key="2">
    <source>
        <dbReference type="ARBA" id="ARBA00007117"/>
    </source>
</evidence>
<dbReference type="Proteomes" id="UP001168821">
    <property type="component" value="Unassembled WGS sequence"/>
</dbReference>
<dbReference type="GO" id="GO:0005634">
    <property type="term" value="C:nucleus"/>
    <property type="evidence" value="ECO:0007669"/>
    <property type="project" value="UniProtKB-SubCell"/>
</dbReference>
<gene>
    <name evidence="8" type="ORF">Zmor_019594</name>
</gene>
<keyword evidence="9" id="KW-1185">Reference proteome</keyword>
<name>A0AA38I1W9_9CUCU</name>
<dbReference type="AlphaFoldDB" id="A0AA38I1W9"/>
<dbReference type="EMBL" id="JALNTZ010000006">
    <property type="protein sequence ID" value="KAJ3647732.1"/>
    <property type="molecule type" value="Genomic_DNA"/>
</dbReference>
<comment type="caution">
    <text evidence="8">The sequence shown here is derived from an EMBL/GenBank/DDBJ whole genome shotgun (WGS) entry which is preliminary data.</text>
</comment>
<sequence>MEEFEWTVVNEGQLLESMVGHKPVGVNKYFQMAFICDKFAENFQKEVSSDRVWAHLETMYNLEALDESESIPFPNSEKEFALPESEFGALLAKKDEDKKSLQKGRETPKKEVKKEEKTLVRKEVPRRDSKDSKEKAPTSAKKELKKEPEKSKSKGKSSNSTPKEENKAKKDDTPKPAKRPTRGSLKPDDSSSSGKSSPVTVTPPAAKRRRI</sequence>
<comment type="subcellular location">
    <subcellularLocation>
        <location evidence="1">Nucleus</location>
    </subcellularLocation>
</comment>
<keyword evidence="4" id="KW-0805">Transcription regulation</keyword>
<dbReference type="GO" id="GO:0006325">
    <property type="term" value="P:chromatin organization"/>
    <property type="evidence" value="ECO:0007669"/>
    <property type="project" value="UniProtKB-KW"/>
</dbReference>
<evidence type="ECO:0000256" key="5">
    <source>
        <dbReference type="ARBA" id="ARBA00023163"/>
    </source>
</evidence>
<comment type="similarity">
    <text evidence="2">Belongs to the EAF7 family.</text>
</comment>
<feature type="compositionally biased region" description="Basic and acidic residues" evidence="7">
    <location>
        <begin position="162"/>
        <end position="175"/>
    </location>
</feature>
<dbReference type="PANTHER" id="PTHR13581">
    <property type="entry name" value="MRG-BINDING PROTEIN"/>
    <property type="match status" value="1"/>
</dbReference>
<accession>A0AA38I1W9</accession>
<feature type="compositionally biased region" description="Low complexity" evidence="7">
    <location>
        <begin position="190"/>
        <end position="204"/>
    </location>
</feature>
<dbReference type="InterPro" id="IPR012423">
    <property type="entry name" value="Eaf7/MRGBP"/>
</dbReference>
<evidence type="ECO:0000313" key="8">
    <source>
        <dbReference type="EMBL" id="KAJ3647732.1"/>
    </source>
</evidence>
<evidence type="ECO:0000256" key="6">
    <source>
        <dbReference type="ARBA" id="ARBA00023242"/>
    </source>
</evidence>
<dbReference type="PANTHER" id="PTHR13581:SF5">
    <property type="entry name" value="MRG_MORF4L-BINDING PROTEIN"/>
    <property type="match status" value="1"/>
</dbReference>
<evidence type="ECO:0008006" key="10">
    <source>
        <dbReference type="Google" id="ProtNLM"/>
    </source>
</evidence>
<keyword evidence="6" id="KW-0539">Nucleus</keyword>
<dbReference type="Pfam" id="PF07904">
    <property type="entry name" value="Eaf7"/>
    <property type="match status" value="1"/>
</dbReference>
<reference evidence="8" key="1">
    <citation type="journal article" date="2023" name="G3 (Bethesda)">
        <title>Whole genome assemblies of Zophobas morio and Tenebrio molitor.</title>
        <authorList>
            <person name="Kaur S."/>
            <person name="Stinson S.A."/>
            <person name="diCenzo G.C."/>
        </authorList>
    </citation>
    <scope>NUCLEOTIDE SEQUENCE</scope>
    <source>
        <strain evidence="8">QUZm001</strain>
    </source>
</reference>
<organism evidence="8 9">
    <name type="scientific">Zophobas morio</name>
    <dbReference type="NCBI Taxonomy" id="2755281"/>
    <lineage>
        <taxon>Eukaryota</taxon>
        <taxon>Metazoa</taxon>
        <taxon>Ecdysozoa</taxon>
        <taxon>Arthropoda</taxon>
        <taxon>Hexapoda</taxon>
        <taxon>Insecta</taxon>
        <taxon>Pterygota</taxon>
        <taxon>Neoptera</taxon>
        <taxon>Endopterygota</taxon>
        <taxon>Coleoptera</taxon>
        <taxon>Polyphaga</taxon>
        <taxon>Cucujiformia</taxon>
        <taxon>Tenebrionidae</taxon>
        <taxon>Zophobas</taxon>
    </lineage>
</organism>
<dbReference type="GO" id="GO:0006357">
    <property type="term" value="P:regulation of transcription by RNA polymerase II"/>
    <property type="evidence" value="ECO:0007669"/>
    <property type="project" value="TreeGrafter"/>
</dbReference>
<evidence type="ECO:0000256" key="4">
    <source>
        <dbReference type="ARBA" id="ARBA00023015"/>
    </source>
</evidence>
<evidence type="ECO:0000256" key="7">
    <source>
        <dbReference type="SAM" id="MobiDB-lite"/>
    </source>
</evidence>
<protein>
    <recommendedName>
        <fullName evidence="10">MRG-binding protein</fullName>
    </recommendedName>
</protein>
<evidence type="ECO:0000313" key="9">
    <source>
        <dbReference type="Proteomes" id="UP001168821"/>
    </source>
</evidence>
<proteinExistence type="inferred from homology"/>
<feature type="compositionally biased region" description="Basic and acidic residues" evidence="7">
    <location>
        <begin position="92"/>
        <end position="152"/>
    </location>
</feature>
<dbReference type="GO" id="GO:0035267">
    <property type="term" value="C:NuA4 histone acetyltransferase complex"/>
    <property type="evidence" value="ECO:0007669"/>
    <property type="project" value="TreeGrafter"/>
</dbReference>
<keyword evidence="3" id="KW-0156">Chromatin regulator</keyword>
<evidence type="ECO:0000256" key="3">
    <source>
        <dbReference type="ARBA" id="ARBA00022853"/>
    </source>
</evidence>
<keyword evidence="5" id="KW-0804">Transcription</keyword>